<evidence type="ECO:0000256" key="2">
    <source>
        <dbReference type="ARBA" id="ARBA00010792"/>
    </source>
</evidence>
<comment type="similarity">
    <text evidence="2">Belongs to the DedA family.</text>
</comment>
<evidence type="ECO:0000256" key="4">
    <source>
        <dbReference type="ARBA" id="ARBA00022692"/>
    </source>
</evidence>
<keyword evidence="4 8" id="KW-0812">Transmembrane</keyword>
<evidence type="ECO:0000256" key="8">
    <source>
        <dbReference type="SAM" id="Phobius"/>
    </source>
</evidence>
<keyword evidence="5 8" id="KW-1133">Transmembrane helix</keyword>
<evidence type="ECO:0000313" key="10">
    <source>
        <dbReference type="EMBL" id="WTT20366.1"/>
    </source>
</evidence>
<dbReference type="InterPro" id="IPR051311">
    <property type="entry name" value="DedA_domain"/>
</dbReference>
<evidence type="ECO:0000256" key="7">
    <source>
        <dbReference type="SAM" id="MobiDB-lite"/>
    </source>
</evidence>
<evidence type="ECO:0000256" key="6">
    <source>
        <dbReference type="ARBA" id="ARBA00023136"/>
    </source>
</evidence>
<feature type="compositionally biased region" description="Low complexity" evidence="7">
    <location>
        <begin position="210"/>
        <end position="222"/>
    </location>
</feature>
<gene>
    <name evidence="10" type="ORF">OHA22_34965</name>
</gene>
<feature type="transmembrane region" description="Helical" evidence="8">
    <location>
        <begin position="179"/>
        <end position="198"/>
    </location>
</feature>
<reference evidence="10" key="1">
    <citation type="submission" date="2022-10" db="EMBL/GenBank/DDBJ databases">
        <title>The complete genomes of actinobacterial strains from the NBC collection.</title>
        <authorList>
            <person name="Joergensen T.S."/>
            <person name="Alvarez Arevalo M."/>
            <person name="Sterndorff E.B."/>
            <person name="Faurdal D."/>
            <person name="Vuksanovic O."/>
            <person name="Mourched A.-S."/>
            <person name="Charusanti P."/>
            <person name="Shaw S."/>
            <person name="Blin K."/>
            <person name="Weber T."/>
        </authorList>
    </citation>
    <scope>NUCLEOTIDE SEQUENCE</scope>
    <source>
        <strain evidence="10">NBC_00093</strain>
    </source>
</reference>
<feature type="transmembrane region" description="Helical" evidence="8">
    <location>
        <begin position="60"/>
        <end position="83"/>
    </location>
</feature>
<dbReference type="Pfam" id="PF09335">
    <property type="entry name" value="VTT_dom"/>
    <property type="match status" value="1"/>
</dbReference>
<proteinExistence type="inferred from homology"/>
<keyword evidence="3" id="KW-1003">Cell membrane</keyword>
<protein>
    <submittedName>
        <fullName evidence="10">DedA family protein</fullName>
    </submittedName>
</protein>
<dbReference type="EMBL" id="CP108222">
    <property type="protein sequence ID" value="WTT20366.1"/>
    <property type="molecule type" value="Genomic_DNA"/>
</dbReference>
<evidence type="ECO:0000256" key="5">
    <source>
        <dbReference type="ARBA" id="ARBA00022989"/>
    </source>
</evidence>
<evidence type="ECO:0000256" key="3">
    <source>
        <dbReference type="ARBA" id="ARBA00022475"/>
    </source>
</evidence>
<accession>A0AAU2A8R3</accession>
<dbReference type="InterPro" id="IPR032816">
    <property type="entry name" value="VTT_dom"/>
</dbReference>
<name>A0AAU2A8R3_9ACTN</name>
<evidence type="ECO:0000256" key="1">
    <source>
        <dbReference type="ARBA" id="ARBA00004651"/>
    </source>
</evidence>
<feature type="domain" description="VTT" evidence="9">
    <location>
        <begin position="37"/>
        <end position="164"/>
    </location>
</feature>
<dbReference type="AlphaFoldDB" id="A0AAU2A8R3"/>
<feature type="transmembrane region" description="Helical" evidence="8">
    <location>
        <begin position="143"/>
        <end position="167"/>
    </location>
</feature>
<organism evidence="10">
    <name type="scientific">Streptomyces sp. NBC_00093</name>
    <dbReference type="NCBI Taxonomy" id="2975649"/>
    <lineage>
        <taxon>Bacteria</taxon>
        <taxon>Bacillati</taxon>
        <taxon>Actinomycetota</taxon>
        <taxon>Actinomycetes</taxon>
        <taxon>Kitasatosporales</taxon>
        <taxon>Streptomycetaceae</taxon>
        <taxon>Streptomyces</taxon>
    </lineage>
</organism>
<dbReference type="GO" id="GO:0005886">
    <property type="term" value="C:plasma membrane"/>
    <property type="evidence" value="ECO:0007669"/>
    <property type="project" value="UniProtKB-SubCell"/>
</dbReference>
<dbReference type="PANTHER" id="PTHR42709">
    <property type="entry name" value="ALKALINE PHOSPHATASE LIKE PROTEIN"/>
    <property type="match status" value="1"/>
</dbReference>
<sequence>MTTATPGAPQWVADLMDTLGAPGAGLAIALENLFPPLPSEVILPLAGFAASTGRMSLLAALLWTTAGSVVGALALYGVGALLGRDRTVALAARLPLVKVTDIEKTEAWFLRHGTKAVFFGRMIPVFRSLISVPAGVERMPLPVFLTLTTLGSALWNTAFVCAGYLLGDNWTEVTTLVSAYSKVVLAGAALALATFVAVRIKRRAQGRPLGARGTARPATTAPHQPNNPSRHPQRGASAPRAETPEESAPPQQPLAREAR</sequence>
<comment type="subcellular location">
    <subcellularLocation>
        <location evidence="1">Cell membrane</location>
        <topology evidence="1">Multi-pass membrane protein</topology>
    </subcellularLocation>
</comment>
<dbReference type="PANTHER" id="PTHR42709:SF6">
    <property type="entry name" value="UNDECAPRENYL PHOSPHATE TRANSPORTER A"/>
    <property type="match status" value="1"/>
</dbReference>
<keyword evidence="6 8" id="KW-0472">Membrane</keyword>
<feature type="region of interest" description="Disordered" evidence="7">
    <location>
        <begin position="206"/>
        <end position="259"/>
    </location>
</feature>
<evidence type="ECO:0000259" key="9">
    <source>
        <dbReference type="Pfam" id="PF09335"/>
    </source>
</evidence>